<feature type="compositionally biased region" description="Basic and acidic residues" evidence="1">
    <location>
        <begin position="535"/>
        <end position="544"/>
    </location>
</feature>
<accession>A0A1D1VCL2</accession>
<gene>
    <name evidence="2" type="primary">RvY_07709-1</name>
    <name evidence="2" type="synonym">RvY_07709.1</name>
    <name evidence="2" type="ORF">RvY_07709</name>
</gene>
<dbReference type="GO" id="GO:0003677">
    <property type="term" value="F:DNA binding"/>
    <property type="evidence" value="ECO:0007669"/>
    <property type="project" value="TreeGrafter"/>
</dbReference>
<dbReference type="OrthoDB" id="10072016at2759"/>
<evidence type="ECO:0000313" key="2">
    <source>
        <dbReference type="EMBL" id="GAU96238.1"/>
    </source>
</evidence>
<keyword evidence="3" id="KW-1185">Reference proteome</keyword>
<dbReference type="InterPro" id="IPR050863">
    <property type="entry name" value="CenT-Element_Derived"/>
</dbReference>
<dbReference type="PANTHER" id="PTHR19303">
    <property type="entry name" value="TRANSPOSON"/>
    <property type="match status" value="1"/>
</dbReference>
<reference evidence="2 3" key="1">
    <citation type="journal article" date="2016" name="Nat. Commun.">
        <title>Extremotolerant tardigrade genome and improved radiotolerance of human cultured cells by tardigrade-unique protein.</title>
        <authorList>
            <person name="Hashimoto T."/>
            <person name="Horikawa D.D."/>
            <person name="Saito Y."/>
            <person name="Kuwahara H."/>
            <person name="Kozuka-Hata H."/>
            <person name="Shin-I T."/>
            <person name="Minakuchi Y."/>
            <person name="Ohishi K."/>
            <person name="Motoyama A."/>
            <person name="Aizu T."/>
            <person name="Enomoto A."/>
            <person name="Kondo K."/>
            <person name="Tanaka S."/>
            <person name="Hara Y."/>
            <person name="Koshikawa S."/>
            <person name="Sagara H."/>
            <person name="Miura T."/>
            <person name="Yokobori S."/>
            <person name="Miyagawa K."/>
            <person name="Suzuki Y."/>
            <person name="Kubo T."/>
            <person name="Oyama M."/>
            <person name="Kohara Y."/>
            <person name="Fujiyama A."/>
            <person name="Arakawa K."/>
            <person name="Katayama T."/>
            <person name="Toyoda A."/>
            <person name="Kunieda T."/>
        </authorList>
    </citation>
    <scope>NUCLEOTIDE SEQUENCE [LARGE SCALE GENOMIC DNA]</scope>
    <source>
        <strain evidence="2 3">YOKOZUNA-1</strain>
    </source>
</reference>
<evidence type="ECO:0000256" key="1">
    <source>
        <dbReference type="SAM" id="MobiDB-lite"/>
    </source>
</evidence>
<evidence type="ECO:0000313" key="3">
    <source>
        <dbReference type="Proteomes" id="UP000186922"/>
    </source>
</evidence>
<feature type="region of interest" description="Disordered" evidence="1">
    <location>
        <begin position="495"/>
        <end position="561"/>
    </location>
</feature>
<feature type="compositionally biased region" description="Basic residues" evidence="1">
    <location>
        <begin position="548"/>
        <end position="561"/>
    </location>
</feature>
<protein>
    <recommendedName>
        <fullName evidence="4">DDE-1 domain-containing protein</fullName>
    </recommendedName>
</protein>
<dbReference type="PANTHER" id="PTHR19303:SF74">
    <property type="entry name" value="POGO TRANSPOSABLE ELEMENT WITH KRAB DOMAIN"/>
    <property type="match status" value="1"/>
</dbReference>
<comment type="caution">
    <text evidence="2">The sequence shown here is derived from an EMBL/GenBank/DDBJ whole genome shotgun (WGS) entry which is preliminary data.</text>
</comment>
<feature type="compositionally biased region" description="Basic residues" evidence="1">
    <location>
        <begin position="519"/>
        <end position="531"/>
    </location>
</feature>
<dbReference type="EMBL" id="BDGG01000003">
    <property type="protein sequence ID" value="GAU96238.1"/>
    <property type="molecule type" value="Genomic_DNA"/>
</dbReference>
<dbReference type="Proteomes" id="UP000186922">
    <property type="component" value="Unassembled WGS sequence"/>
</dbReference>
<feature type="region of interest" description="Disordered" evidence="1">
    <location>
        <begin position="41"/>
        <end position="65"/>
    </location>
</feature>
<dbReference type="GO" id="GO:0005634">
    <property type="term" value="C:nucleus"/>
    <property type="evidence" value="ECO:0007669"/>
    <property type="project" value="TreeGrafter"/>
</dbReference>
<dbReference type="AlphaFoldDB" id="A0A1D1VCL2"/>
<evidence type="ECO:0008006" key="4">
    <source>
        <dbReference type="Google" id="ProtNLM"/>
    </source>
</evidence>
<organism evidence="2 3">
    <name type="scientific">Ramazzottius varieornatus</name>
    <name type="common">Water bear</name>
    <name type="synonym">Tardigrade</name>
    <dbReference type="NCBI Taxonomy" id="947166"/>
    <lineage>
        <taxon>Eukaryota</taxon>
        <taxon>Metazoa</taxon>
        <taxon>Ecdysozoa</taxon>
        <taxon>Tardigrada</taxon>
        <taxon>Eutardigrada</taxon>
        <taxon>Parachela</taxon>
        <taxon>Hypsibioidea</taxon>
        <taxon>Ramazzottiidae</taxon>
        <taxon>Ramazzottius</taxon>
    </lineage>
</organism>
<name>A0A1D1VCL2_RAMVA</name>
<proteinExistence type="predicted"/>
<sequence length="561" mass="63080">MALPKLKTAAEAHAHLTMEAAAHAVEEMKWSERKSAEMYGVNRRTLSNRLNDRHTGSRGRQPKIPPHEEEALVDFLLSCSDTGIPLNRQHCAAAIVEMNIRLGLKYKAFNNQHFRRFLKRHPNLSMRITHASNRKKDREWTHELVEKYISKLTEFLYDRGFLEEPEQVWNLDKSAFNTAEMFDRVVGRKGMRQIYSQFDGTEKELGTILPCGNAAGLQLPFMALFSGKLHVRSRVDGIGGHCYQGVNASRTMDQLHFANYLKMVVFPAMTKTKNVIFVDGHFSHVNNFTLMKYITEFEAETGKIVYVFALPAGQTGHLQPFDISVFGQVTKDNLLSHLVKLWSATRFQRGSESHIRISKIWALPVQSRIRGTVKTRHCPESPVSTAESASKNYQSIFDSLTETLKDELDIAGQKDREDILDFIKLKQRGVTPGAVLAASLQASLFSAAPKKVRREKNEHLNLDAGGLTNEPTFQSDQAAKRAAVKAAKAAQLAKRKSKGSQEECQEMSGAVTEAANTARIRKSRSVKRKTSASHEPAEVPHEVTHSVPARRTRAAKKPRML</sequence>